<feature type="compositionally biased region" description="Low complexity" evidence="6">
    <location>
        <begin position="244"/>
        <end position="255"/>
    </location>
</feature>
<dbReference type="Gene3D" id="3.30.200.20">
    <property type="entry name" value="Phosphorylase Kinase, domain 1"/>
    <property type="match status" value="1"/>
</dbReference>
<dbReference type="AlphaFoldDB" id="A0A402A0Q8"/>
<feature type="region of interest" description="Disordered" evidence="6">
    <location>
        <begin position="402"/>
        <end position="482"/>
    </location>
</feature>
<keyword evidence="2 5" id="KW-0547">Nucleotide-binding</keyword>
<keyword evidence="3" id="KW-0418">Kinase</keyword>
<dbReference type="EMBL" id="BIFR01000001">
    <property type="protein sequence ID" value="GCE12738.1"/>
    <property type="molecule type" value="Genomic_DNA"/>
</dbReference>
<dbReference type="PROSITE" id="PS50011">
    <property type="entry name" value="PROTEIN_KINASE_DOM"/>
    <property type="match status" value="1"/>
</dbReference>
<feature type="compositionally biased region" description="Polar residues" evidence="6">
    <location>
        <begin position="219"/>
        <end position="231"/>
    </location>
</feature>
<dbReference type="RefSeq" id="WP_161975470.1">
    <property type="nucleotide sequence ID" value="NZ_BIFR01000001.1"/>
</dbReference>
<feature type="region of interest" description="Disordered" evidence="6">
    <location>
        <begin position="324"/>
        <end position="343"/>
    </location>
</feature>
<evidence type="ECO:0000256" key="6">
    <source>
        <dbReference type="SAM" id="MobiDB-lite"/>
    </source>
</evidence>
<feature type="compositionally biased region" description="Polar residues" evidence="6">
    <location>
        <begin position="402"/>
        <end position="418"/>
    </location>
</feature>
<keyword evidence="1" id="KW-0808">Transferase</keyword>
<dbReference type="InterPro" id="IPR011009">
    <property type="entry name" value="Kinase-like_dom_sf"/>
</dbReference>
<dbReference type="GO" id="GO:0004674">
    <property type="term" value="F:protein serine/threonine kinase activity"/>
    <property type="evidence" value="ECO:0007669"/>
    <property type="project" value="TreeGrafter"/>
</dbReference>
<reference evidence="10" key="1">
    <citation type="submission" date="2018-12" db="EMBL/GenBank/DDBJ databases">
        <title>Tengunoibacter tsumagoiensis gen. nov., sp. nov., Dictyobacter kobayashii sp. nov., D. alpinus sp. nov., and D. joshuensis sp. nov. and description of Dictyobacteraceae fam. nov. within the order Ktedonobacterales isolated from Tengu-no-mugimeshi.</title>
        <authorList>
            <person name="Wang C.M."/>
            <person name="Zheng Y."/>
            <person name="Sakai Y."/>
            <person name="Toyoda A."/>
            <person name="Minakuchi Y."/>
            <person name="Abe K."/>
            <person name="Yokota A."/>
            <person name="Yabe S."/>
        </authorList>
    </citation>
    <scope>NUCLEOTIDE SEQUENCE [LARGE SCALE GENOMIC DNA]</scope>
    <source>
        <strain evidence="10">Uno3</strain>
    </source>
</reference>
<dbReference type="Pfam" id="PF00069">
    <property type="entry name" value="Pkinase"/>
    <property type="match status" value="1"/>
</dbReference>
<evidence type="ECO:0000256" key="4">
    <source>
        <dbReference type="ARBA" id="ARBA00022840"/>
    </source>
</evidence>
<evidence type="ECO:0000313" key="10">
    <source>
        <dbReference type="Proteomes" id="UP000287352"/>
    </source>
</evidence>
<feature type="binding site" evidence="5">
    <location>
        <position position="44"/>
    </location>
    <ligand>
        <name>ATP</name>
        <dbReference type="ChEBI" id="CHEBI:30616"/>
    </ligand>
</feature>
<dbReference type="CDD" id="cd14014">
    <property type="entry name" value="STKc_PknB_like"/>
    <property type="match status" value="1"/>
</dbReference>
<dbReference type="SUPFAM" id="SSF56112">
    <property type="entry name" value="Protein kinase-like (PK-like)"/>
    <property type="match status" value="1"/>
</dbReference>
<dbReference type="PROSITE" id="PS00107">
    <property type="entry name" value="PROTEIN_KINASE_ATP"/>
    <property type="match status" value="1"/>
</dbReference>
<proteinExistence type="predicted"/>
<comment type="caution">
    <text evidence="9">The sequence shown here is derived from an EMBL/GenBank/DDBJ whole genome shotgun (WGS) entry which is preliminary data.</text>
</comment>
<accession>A0A402A0Q8</accession>
<evidence type="ECO:0000256" key="7">
    <source>
        <dbReference type="SAM" id="Phobius"/>
    </source>
</evidence>
<evidence type="ECO:0000313" key="9">
    <source>
        <dbReference type="EMBL" id="GCE12738.1"/>
    </source>
</evidence>
<dbReference type="Proteomes" id="UP000287352">
    <property type="component" value="Unassembled WGS sequence"/>
</dbReference>
<dbReference type="InterPro" id="IPR026870">
    <property type="entry name" value="Zinc_ribbon_dom"/>
</dbReference>
<dbReference type="InterPro" id="IPR017441">
    <property type="entry name" value="Protein_kinase_ATP_BS"/>
</dbReference>
<dbReference type="SMART" id="SM00220">
    <property type="entry name" value="S_TKc"/>
    <property type="match status" value="1"/>
</dbReference>
<protein>
    <recommendedName>
        <fullName evidence="8">Protein kinase domain-containing protein</fullName>
    </recommendedName>
</protein>
<keyword evidence="7" id="KW-0472">Membrane</keyword>
<dbReference type="PANTHER" id="PTHR43289:SF34">
    <property type="entry name" value="SERINE_THREONINE-PROTEIN KINASE YBDM-RELATED"/>
    <property type="match status" value="1"/>
</dbReference>
<dbReference type="InterPro" id="IPR000719">
    <property type="entry name" value="Prot_kinase_dom"/>
</dbReference>
<keyword evidence="7" id="KW-0812">Transmembrane</keyword>
<organism evidence="9 10">
    <name type="scientific">Tengunoibacter tsumagoiensis</name>
    <dbReference type="NCBI Taxonomy" id="2014871"/>
    <lineage>
        <taxon>Bacteria</taxon>
        <taxon>Bacillati</taxon>
        <taxon>Chloroflexota</taxon>
        <taxon>Ktedonobacteria</taxon>
        <taxon>Ktedonobacterales</taxon>
        <taxon>Dictyobacteraceae</taxon>
        <taxon>Tengunoibacter</taxon>
    </lineage>
</organism>
<feature type="region of interest" description="Disordered" evidence="6">
    <location>
        <begin position="219"/>
        <end position="255"/>
    </location>
</feature>
<gene>
    <name evidence="9" type="ORF">KTT_25970</name>
</gene>
<evidence type="ECO:0000256" key="2">
    <source>
        <dbReference type="ARBA" id="ARBA00022741"/>
    </source>
</evidence>
<name>A0A402A0Q8_9CHLR</name>
<keyword evidence="7" id="KW-1133">Transmembrane helix</keyword>
<feature type="domain" description="Protein kinase" evidence="8">
    <location>
        <begin position="15"/>
        <end position="319"/>
    </location>
</feature>
<keyword evidence="10" id="KW-1185">Reference proteome</keyword>
<evidence type="ECO:0000256" key="5">
    <source>
        <dbReference type="PROSITE-ProRule" id="PRU10141"/>
    </source>
</evidence>
<evidence type="ECO:0000256" key="1">
    <source>
        <dbReference type="ARBA" id="ARBA00022679"/>
    </source>
</evidence>
<feature type="transmembrane region" description="Helical" evidence="7">
    <location>
        <begin position="533"/>
        <end position="555"/>
    </location>
</feature>
<dbReference type="PANTHER" id="PTHR43289">
    <property type="entry name" value="MITOGEN-ACTIVATED PROTEIN KINASE KINASE KINASE 20-RELATED"/>
    <property type="match status" value="1"/>
</dbReference>
<dbReference type="Gene3D" id="1.10.510.10">
    <property type="entry name" value="Transferase(Phosphotransferase) domain 1"/>
    <property type="match status" value="1"/>
</dbReference>
<dbReference type="Pfam" id="PF13240">
    <property type="entry name" value="Zn_Ribbon_1"/>
    <property type="match status" value="1"/>
</dbReference>
<sequence length="558" mass="60338">MIETVPSGTVLHGRYRIERVLGSGGFGHVYLAIDLTSNQQCAVKEYLVSGASGQEQLKHEATVLSQLHHPSLPAFEAAFIERGRYYVVLNYIEGNDLTDLVRITTRQRNEVIPTAQILHWMLAICDAVTFLHQQQPTVIHRDIKPDNIRITPSGTAVLVDLGNAKAAADGARTLFFIRHQGTPGYAPPEQYPGGSGTDARSDIYALGGTLYFALTSQEPPSVSTRNQSIQQGVPDLPTLQDHLNNNPPEESPEANAARQFRLGVTKPQKPAPRHSNHIAQLGTLPPEILQQMTAVIHKAMAIKPKYRYQQVAELAQDLRRITAKLPPASPPPSKPRKVDPHSTQPDLAELYEAIQDAKQNAQQPDSGTQPMGPNNGAHGPVCPRCGSAVQPRAGFCPRCGASLSSPHHIQISKPATRNSYEEHDSTLVITPGNQRDLGIQPQRENTPRPPRSASPVPAKGEHQVASPPRTQGGDPSARNARSYAQPVAQAVIGTNQVQQHTALAAQALPASVTQNQSTSENGFENGFKLGNKALLILILTLAALLLLTAILVISLHGH</sequence>
<evidence type="ECO:0000256" key="3">
    <source>
        <dbReference type="ARBA" id="ARBA00022777"/>
    </source>
</evidence>
<keyword evidence="4 5" id="KW-0067">ATP-binding</keyword>
<dbReference type="GO" id="GO:0005524">
    <property type="term" value="F:ATP binding"/>
    <property type="evidence" value="ECO:0007669"/>
    <property type="project" value="UniProtKB-UniRule"/>
</dbReference>
<evidence type="ECO:0000259" key="8">
    <source>
        <dbReference type="PROSITE" id="PS50011"/>
    </source>
</evidence>